<sequence length="430" mass="48290">MGPESFCQCPASRRALGHFESLDKIELPELTKLTRPMRFDQCILSKPPTEPDCHILFIASQTKFRIFCQIGDDQFVMQTSADNGNKMRLSTIASFQGKIYGVVTTSYRYQFVSVDFVGGTLRLNPILMEGGQPWDMPHPSRSLIHEDYLIESSCGELLLVHKIYSCRHRLDGLDFKVFCVDVDRMECNDLEHIGERAIFVNNWDNAFCCSSLGIKPNSIYYTVVGSMNLFIYDLDDRSTTALLPCSIATVSRTYWLSFDGSIVFMCDIYANLINNGAIEVVRCNQYEAKVFVNAALFNEFGVDGGPAAKNLKPKFNVFSKHVTTQTGLEIPHVDMKHLILGAIIMKSLGSLLFVFGSSLGASILLLHQAIAAPILYDFYNYDADKKEFAQLFVKFTQSLALLGALLFFIGMKNSMPRRSPKKKTPKAKTN</sequence>
<keyword evidence="1" id="KW-0472">Membrane</keyword>
<evidence type="ECO:0000313" key="4">
    <source>
        <dbReference type="Proteomes" id="UP000826271"/>
    </source>
</evidence>
<dbReference type="PANTHER" id="PTHR31474:SF1">
    <property type="entry name" value="EXPRESSED PROTEIN"/>
    <property type="match status" value="1"/>
</dbReference>
<keyword evidence="4" id="KW-1185">Reference proteome</keyword>
<dbReference type="PANTHER" id="PTHR31474">
    <property type="entry name" value="HR-LIKE LESION-INDUCER"/>
    <property type="match status" value="1"/>
</dbReference>
<feature type="domain" description="KIB1-4 beta-propeller" evidence="2">
    <location>
        <begin position="21"/>
        <end position="233"/>
    </location>
</feature>
<feature type="transmembrane region" description="Helical" evidence="1">
    <location>
        <begin position="351"/>
        <end position="376"/>
    </location>
</feature>
<evidence type="ECO:0000259" key="2">
    <source>
        <dbReference type="Pfam" id="PF03478"/>
    </source>
</evidence>
<protein>
    <recommendedName>
        <fullName evidence="2">KIB1-4 beta-propeller domain-containing protein</fullName>
    </recommendedName>
</protein>
<accession>A0AAV6WGW0</accession>
<dbReference type="InterPro" id="IPR008637">
    <property type="entry name" value="HR_lesion"/>
</dbReference>
<dbReference type="AlphaFoldDB" id="A0AAV6WGW0"/>
<keyword evidence="1" id="KW-1133">Transmembrane helix</keyword>
<gene>
    <name evidence="3" type="ORF">BUALT_Bualt14G0110600</name>
</gene>
<evidence type="ECO:0000256" key="1">
    <source>
        <dbReference type="SAM" id="Phobius"/>
    </source>
</evidence>
<dbReference type="EMBL" id="WHWC01000014">
    <property type="protein sequence ID" value="KAG8370376.1"/>
    <property type="molecule type" value="Genomic_DNA"/>
</dbReference>
<proteinExistence type="predicted"/>
<keyword evidence="1" id="KW-0812">Transmembrane</keyword>
<name>A0AAV6WGW0_9LAMI</name>
<dbReference type="Pfam" id="PF03478">
    <property type="entry name" value="Beta-prop_KIB1-4"/>
    <property type="match status" value="1"/>
</dbReference>
<evidence type="ECO:0000313" key="3">
    <source>
        <dbReference type="EMBL" id="KAG8370376.1"/>
    </source>
</evidence>
<dbReference type="Proteomes" id="UP000826271">
    <property type="component" value="Unassembled WGS sequence"/>
</dbReference>
<organism evidence="3 4">
    <name type="scientific">Buddleja alternifolia</name>
    <dbReference type="NCBI Taxonomy" id="168488"/>
    <lineage>
        <taxon>Eukaryota</taxon>
        <taxon>Viridiplantae</taxon>
        <taxon>Streptophyta</taxon>
        <taxon>Embryophyta</taxon>
        <taxon>Tracheophyta</taxon>
        <taxon>Spermatophyta</taxon>
        <taxon>Magnoliopsida</taxon>
        <taxon>eudicotyledons</taxon>
        <taxon>Gunneridae</taxon>
        <taxon>Pentapetalae</taxon>
        <taxon>asterids</taxon>
        <taxon>lamiids</taxon>
        <taxon>Lamiales</taxon>
        <taxon>Scrophulariaceae</taxon>
        <taxon>Buddlejeae</taxon>
        <taxon>Buddleja</taxon>
    </lineage>
</organism>
<dbReference type="InterPro" id="IPR005174">
    <property type="entry name" value="KIB1-4_b-propeller"/>
</dbReference>
<feature type="transmembrane region" description="Helical" evidence="1">
    <location>
        <begin position="388"/>
        <end position="409"/>
    </location>
</feature>
<comment type="caution">
    <text evidence="3">The sequence shown here is derived from an EMBL/GenBank/DDBJ whole genome shotgun (WGS) entry which is preliminary data.</text>
</comment>
<dbReference type="Pfam" id="PF05514">
    <property type="entry name" value="HR_lesion"/>
    <property type="match status" value="1"/>
</dbReference>
<reference evidence="3" key="1">
    <citation type="submission" date="2019-10" db="EMBL/GenBank/DDBJ databases">
        <authorList>
            <person name="Zhang R."/>
            <person name="Pan Y."/>
            <person name="Wang J."/>
            <person name="Ma R."/>
            <person name="Yu S."/>
        </authorList>
    </citation>
    <scope>NUCLEOTIDE SEQUENCE</scope>
    <source>
        <strain evidence="3">LA-IB0</strain>
        <tissue evidence="3">Leaf</tissue>
    </source>
</reference>